<evidence type="ECO:0000256" key="1">
    <source>
        <dbReference type="SAM" id="SignalP"/>
    </source>
</evidence>
<dbReference type="Gene3D" id="2.120.10.30">
    <property type="entry name" value="TolB, C-terminal domain"/>
    <property type="match status" value="1"/>
</dbReference>
<gene>
    <name evidence="2" type="ORF">EV643_120150</name>
</gene>
<accession>A0A4V3C756</accession>
<dbReference type="InterPro" id="IPR011042">
    <property type="entry name" value="6-blade_b-propeller_TolB-like"/>
</dbReference>
<dbReference type="EMBL" id="SNWQ01000020">
    <property type="protein sequence ID" value="TDO36418.1"/>
    <property type="molecule type" value="Genomic_DNA"/>
</dbReference>
<dbReference type="Proteomes" id="UP000295388">
    <property type="component" value="Unassembled WGS sequence"/>
</dbReference>
<keyword evidence="1" id="KW-0732">Signal</keyword>
<feature type="signal peptide" evidence="1">
    <location>
        <begin position="1"/>
        <end position="21"/>
    </location>
</feature>
<reference evidence="2 3" key="1">
    <citation type="submission" date="2019-03" db="EMBL/GenBank/DDBJ databases">
        <title>Genomic Encyclopedia of Type Strains, Phase III (KMG-III): the genomes of soil and plant-associated and newly described type strains.</title>
        <authorList>
            <person name="Whitman W."/>
        </authorList>
    </citation>
    <scope>NUCLEOTIDE SEQUENCE [LARGE SCALE GENOMIC DNA]</scope>
    <source>
        <strain evidence="2 3">VKM Ac-2527</strain>
    </source>
</reference>
<dbReference type="AlphaFoldDB" id="A0A4V3C756"/>
<comment type="caution">
    <text evidence="2">The sequence shown here is derived from an EMBL/GenBank/DDBJ whole genome shotgun (WGS) entry which is preliminary data.</text>
</comment>
<feature type="chain" id="PRO_5020270612" description="Sugar lactone lactonase YvrE" evidence="1">
    <location>
        <begin position="22"/>
        <end position="312"/>
    </location>
</feature>
<dbReference type="RefSeq" id="WP_133804168.1">
    <property type="nucleotide sequence ID" value="NZ_SNWQ01000020.1"/>
</dbReference>
<keyword evidence="3" id="KW-1185">Reference proteome</keyword>
<organism evidence="2 3">
    <name type="scientific">Kribbella caucasensis</name>
    <dbReference type="NCBI Taxonomy" id="2512215"/>
    <lineage>
        <taxon>Bacteria</taxon>
        <taxon>Bacillati</taxon>
        <taxon>Actinomycetota</taxon>
        <taxon>Actinomycetes</taxon>
        <taxon>Propionibacteriales</taxon>
        <taxon>Kribbellaceae</taxon>
        <taxon>Kribbella</taxon>
    </lineage>
</organism>
<proteinExistence type="predicted"/>
<dbReference type="OrthoDB" id="504981at2"/>
<evidence type="ECO:0000313" key="2">
    <source>
        <dbReference type="EMBL" id="TDO36418.1"/>
    </source>
</evidence>
<protein>
    <recommendedName>
        <fullName evidence="4">Sugar lactone lactonase YvrE</fullName>
    </recommendedName>
</protein>
<evidence type="ECO:0008006" key="4">
    <source>
        <dbReference type="Google" id="ProtNLM"/>
    </source>
</evidence>
<evidence type="ECO:0000313" key="3">
    <source>
        <dbReference type="Proteomes" id="UP000295388"/>
    </source>
</evidence>
<name>A0A4V3C756_9ACTN</name>
<sequence length="312" mass="32500">MTLLRRFALIVTVFALTVAGARPFPASVPLPIDFQPEGIAVGTGSTFYAGSLTSGDIYRGSLRSGEGAIFVDAPPGRVAVGLKVDEDQHRLWVAGGPTGHAYVYSTRDGSTIADLTLTTGPNLLNDVVVTRDGAYFTDSFNPVLYKVPIAPNGDIGTPQTITLTGPAAEMIPNAVNLNGIDGPRNGSFLIVGHSALSAVMTVDPQTGSSRDIAVTGGAITGAPDGILLDGKTLWVLENFAERLVKLELSPDLSSGEITATLTSDLFRVPTTLAEHGSLLAFVNGRFDVGFPPPFGPGAPPGTDFDVVQLQKP</sequence>
<dbReference type="SUPFAM" id="SSF63829">
    <property type="entry name" value="Calcium-dependent phosphotriesterase"/>
    <property type="match status" value="1"/>
</dbReference>